<evidence type="ECO:0000256" key="1">
    <source>
        <dbReference type="SAM" id="MobiDB-lite"/>
    </source>
</evidence>
<dbReference type="SUPFAM" id="SSF55961">
    <property type="entry name" value="Bet v1-like"/>
    <property type="match status" value="1"/>
</dbReference>
<dbReference type="PROSITE" id="PS01159">
    <property type="entry name" value="WW_DOMAIN_1"/>
    <property type="match status" value="1"/>
</dbReference>
<dbReference type="PANTHER" id="PTHR10658">
    <property type="entry name" value="PHOSPHATIDYLINOSITOL TRANSFER PROTEIN"/>
    <property type="match status" value="1"/>
</dbReference>
<organism evidence="3">
    <name type="scientific">Hanusia phi</name>
    <dbReference type="NCBI Taxonomy" id="3032"/>
    <lineage>
        <taxon>Eukaryota</taxon>
        <taxon>Cryptophyceae</taxon>
        <taxon>Pyrenomonadales</taxon>
        <taxon>Geminigeraceae</taxon>
        <taxon>Hanusia</taxon>
    </lineage>
</organism>
<dbReference type="FunFam" id="3.30.530.20:FF:000028">
    <property type="entry name" value="Phosphatidylinositol transfer protein 5"/>
    <property type="match status" value="1"/>
</dbReference>
<sequence length="548" mass="62175">MVMLKEYRIVMPVTVDEYKVAQIYMTAKTQSMEAEQPNGAGVEILETTDCVHPTMGPGIYTKKHYHIERRFPGWLRAIAPKSGMTLIETAHNCYPHVLTELRLPLFHKFLMRVETIHANDRGDTFNIHNLDEKKLKQREIVYIDISEKDDHHKKKKMYDKDNTDPRSFKSERTGRGPLVGNWQSACQPVMCAYKLVTCEFDYWPFQHKIEEFMHSYERSIFLNANRSMFCWMDEWHGLSVEEVRLYEELVTDRTNKITAIKEGKLHGRIEDIPEVHPPNPSTADTSKSAADKDKAVTLALEDIVNVNGTSDVNGSAEEANPDAGKPQEKATKQDNDTKQDNVDVADRSKSVINGDLVQPFTVKPEGGNDRMKEVEEKRGAPIVLSSVSAPIAMEEPKENRNGEVKVQMSDTGGQTRKLKSGSSISLPENLPNNDSDSSWHRFLSVPHLSLPQLSLNPGPRAAPPKKTRLQQRIPQPHEPVCCVPGCGKYGQYEIILSGQAVCSIECKLEVQPRQDSLPKGWEQRFDEEGRVFYVDHVNCLTQWNKPDI</sequence>
<dbReference type="InterPro" id="IPR023393">
    <property type="entry name" value="START-like_dom_sf"/>
</dbReference>
<dbReference type="Gene3D" id="3.30.530.20">
    <property type="match status" value="1"/>
</dbReference>
<accession>A0A7S0EYJ1</accession>
<name>A0A7S0EYJ1_9CRYP</name>
<dbReference type="GO" id="GO:0071944">
    <property type="term" value="C:cell periphery"/>
    <property type="evidence" value="ECO:0007669"/>
    <property type="project" value="UniProtKB-ARBA"/>
</dbReference>
<evidence type="ECO:0000259" key="2">
    <source>
        <dbReference type="PROSITE" id="PS50020"/>
    </source>
</evidence>
<dbReference type="Gene3D" id="3.30.60.220">
    <property type="match status" value="1"/>
</dbReference>
<dbReference type="AlphaFoldDB" id="A0A7S0EYJ1"/>
<feature type="compositionally biased region" description="Basic and acidic residues" evidence="1">
    <location>
        <begin position="325"/>
        <end position="349"/>
    </location>
</feature>
<feature type="compositionally biased region" description="Basic and acidic residues" evidence="1">
    <location>
        <begin position="158"/>
        <end position="174"/>
    </location>
</feature>
<dbReference type="PRINTS" id="PR00391">
    <property type="entry name" value="PITRANSFER"/>
</dbReference>
<feature type="region of interest" description="Disordered" evidence="1">
    <location>
        <begin position="308"/>
        <end position="350"/>
    </location>
</feature>
<dbReference type="Gene3D" id="2.20.70.10">
    <property type="match status" value="1"/>
</dbReference>
<dbReference type="PANTHER" id="PTHR10658:SF11">
    <property type="entry name" value="VIBRATOR, ISOFORM B"/>
    <property type="match status" value="1"/>
</dbReference>
<dbReference type="Pfam" id="PF00397">
    <property type="entry name" value="WW"/>
    <property type="match status" value="1"/>
</dbReference>
<evidence type="ECO:0000313" key="3">
    <source>
        <dbReference type="EMBL" id="CAD8498522.1"/>
    </source>
</evidence>
<dbReference type="EMBL" id="HBEO01027112">
    <property type="protein sequence ID" value="CAD8498522.1"/>
    <property type="molecule type" value="Transcribed_RNA"/>
</dbReference>
<dbReference type="InterPro" id="IPR001202">
    <property type="entry name" value="WW_dom"/>
</dbReference>
<protein>
    <recommendedName>
        <fullName evidence="2">WW domain-containing protein</fullName>
    </recommendedName>
</protein>
<feature type="region of interest" description="Disordered" evidence="1">
    <location>
        <begin position="153"/>
        <end position="174"/>
    </location>
</feature>
<feature type="region of interest" description="Disordered" evidence="1">
    <location>
        <begin position="268"/>
        <end position="290"/>
    </location>
</feature>
<feature type="compositionally biased region" description="Polar residues" evidence="1">
    <location>
        <begin position="408"/>
        <end position="435"/>
    </location>
</feature>
<feature type="domain" description="WW" evidence="2">
    <location>
        <begin position="515"/>
        <end position="548"/>
    </location>
</feature>
<dbReference type="CDD" id="cd00201">
    <property type="entry name" value="WW"/>
    <property type="match status" value="1"/>
</dbReference>
<dbReference type="SMART" id="SM00456">
    <property type="entry name" value="WW"/>
    <property type="match status" value="1"/>
</dbReference>
<dbReference type="PROSITE" id="PS50020">
    <property type="entry name" value="WW_DOMAIN_2"/>
    <property type="match status" value="1"/>
</dbReference>
<dbReference type="InterPro" id="IPR001666">
    <property type="entry name" value="PI_transfer"/>
</dbReference>
<dbReference type="InterPro" id="IPR036020">
    <property type="entry name" value="WW_dom_sf"/>
</dbReference>
<feature type="region of interest" description="Disordered" evidence="1">
    <location>
        <begin position="396"/>
        <end position="435"/>
    </location>
</feature>
<dbReference type="InterPro" id="IPR055261">
    <property type="entry name" value="PI_transfer_N"/>
</dbReference>
<dbReference type="GO" id="GO:0005737">
    <property type="term" value="C:cytoplasm"/>
    <property type="evidence" value="ECO:0007669"/>
    <property type="project" value="UniProtKB-ARBA"/>
</dbReference>
<dbReference type="GO" id="GO:0008526">
    <property type="term" value="F:phosphatidylinositol transfer activity"/>
    <property type="evidence" value="ECO:0007669"/>
    <property type="project" value="UniProtKB-ARBA"/>
</dbReference>
<reference evidence="3" key="1">
    <citation type="submission" date="2021-01" db="EMBL/GenBank/DDBJ databases">
        <authorList>
            <person name="Corre E."/>
            <person name="Pelletier E."/>
            <person name="Niang G."/>
            <person name="Scheremetjew M."/>
            <person name="Finn R."/>
            <person name="Kale V."/>
            <person name="Holt S."/>
            <person name="Cochrane G."/>
            <person name="Meng A."/>
            <person name="Brown T."/>
            <person name="Cohen L."/>
        </authorList>
    </citation>
    <scope>NUCLEOTIDE SEQUENCE</scope>
    <source>
        <strain evidence="3">CCMP325</strain>
    </source>
</reference>
<dbReference type="Pfam" id="PF02121">
    <property type="entry name" value="IP_trans"/>
    <property type="match status" value="1"/>
</dbReference>
<proteinExistence type="predicted"/>
<dbReference type="SUPFAM" id="SSF51045">
    <property type="entry name" value="WW domain"/>
    <property type="match status" value="1"/>
</dbReference>
<gene>
    <name evidence="3" type="ORF">HPHI1048_LOCUS18288</name>
</gene>